<evidence type="ECO:0000313" key="4">
    <source>
        <dbReference type="Proteomes" id="UP000801492"/>
    </source>
</evidence>
<dbReference type="InterPro" id="IPR001810">
    <property type="entry name" value="F-box_dom"/>
</dbReference>
<dbReference type="Gene3D" id="2.30.30.390">
    <property type="entry name" value="Hemimethylated DNA-binding domain"/>
    <property type="match status" value="1"/>
</dbReference>
<dbReference type="NCBIfam" id="TIGR02097">
    <property type="entry name" value="yccV"/>
    <property type="match status" value="1"/>
</dbReference>
<feature type="domain" description="Hemimethylated DNA-binding" evidence="2">
    <location>
        <begin position="486"/>
        <end position="584"/>
    </location>
</feature>
<evidence type="ECO:0000259" key="2">
    <source>
        <dbReference type="SMART" id="SM00992"/>
    </source>
</evidence>
<dbReference type="AlphaFoldDB" id="A0A8K0C9Y2"/>
<dbReference type="SUPFAM" id="SSF141255">
    <property type="entry name" value="YccV-like"/>
    <property type="match status" value="1"/>
</dbReference>
<dbReference type="InterPro" id="IPR011722">
    <property type="entry name" value="Hemimethylated_DNA-bd_dom"/>
</dbReference>
<dbReference type="InterPro" id="IPR036047">
    <property type="entry name" value="F-box-like_dom_sf"/>
</dbReference>
<feature type="domain" description="F-box" evidence="1">
    <location>
        <begin position="4"/>
        <end position="46"/>
    </location>
</feature>
<dbReference type="InterPro" id="IPR032698">
    <property type="entry name" value="SirB1_N"/>
</dbReference>
<accession>A0A8K0C9Y2</accession>
<sequence>MECLPVEILELILAEPKLNLEDVLNVSATCHYLRDVVQNSSFIWKKKFEIKWPQFMKLFDNDFTDWYKEAQYIYDLSSRTHALLSTMSPRFYKKNEFSDCDLQEWVELTEESPRAYNYIVFDLMTIITTCTPIKSIEVVPVDTPGNKTLQYYSVKVLRFIRQLHLAKEWEKFMALPAKDQILEKGATFVAQWCQPTTNVEWEDIAEQLDHLASEARICLKVAYPEHPLHKIPQETFKKWKVENLEGNQWNVFECRQIIRCLTSVMYEQNKFRGNNNAYYMPENSFINDVLTKKQGLPITLAIIYESVARRLGLKCDPISFPAHFLLRFTEGQGESYADSYYIDVFNNGNVIRKGACPHSRSYTDNKERYLPPASARQVVERMTNNLEVSCRQHTHPNGSITRLRSTLELLHLISPNDMSAVVSLARIYMLHSIDTKPLENYLLTREFEVAEQVQRIVHMLRDYDLHHKQNFCEPITQTKPKSRPSNLTFAVGMVMKHVVLNYICVIYDWDPVCMASPEWQAQMGVHRLKNKDQQPFYNVLVEDESHRYVAQENMIPTSNTGFLYLNEDIGKHFSHFFETHYVPNAEKEKEFPADTEVRHKFYQKMQFGS</sequence>
<dbReference type="Pfam" id="PF12937">
    <property type="entry name" value="F-box-like"/>
    <property type="match status" value="1"/>
</dbReference>
<dbReference type="Pfam" id="PF13369">
    <property type="entry name" value="Transglut_core2"/>
    <property type="match status" value="1"/>
</dbReference>
<proteinExistence type="predicted"/>
<dbReference type="InterPro" id="IPR036623">
    <property type="entry name" value="Hemimethylated_DNA-bd_sf"/>
</dbReference>
<organism evidence="3 4">
    <name type="scientific">Ignelater luminosus</name>
    <name type="common">Cucubano</name>
    <name type="synonym">Pyrophorus luminosus</name>
    <dbReference type="NCBI Taxonomy" id="2038154"/>
    <lineage>
        <taxon>Eukaryota</taxon>
        <taxon>Metazoa</taxon>
        <taxon>Ecdysozoa</taxon>
        <taxon>Arthropoda</taxon>
        <taxon>Hexapoda</taxon>
        <taxon>Insecta</taxon>
        <taxon>Pterygota</taxon>
        <taxon>Neoptera</taxon>
        <taxon>Endopterygota</taxon>
        <taxon>Coleoptera</taxon>
        <taxon>Polyphaga</taxon>
        <taxon>Elateriformia</taxon>
        <taxon>Elateroidea</taxon>
        <taxon>Elateridae</taxon>
        <taxon>Agrypninae</taxon>
        <taxon>Pyrophorini</taxon>
        <taxon>Ignelater</taxon>
    </lineage>
</organism>
<dbReference type="Pfam" id="PF08755">
    <property type="entry name" value="YccV-like"/>
    <property type="match status" value="1"/>
</dbReference>
<dbReference type="OrthoDB" id="28868at2759"/>
<dbReference type="SUPFAM" id="SSF81383">
    <property type="entry name" value="F-box domain"/>
    <property type="match status" value="1"/>
</dbReference>
<dbReference type="SMART" id="SM00256">
    <property type="entry name" value="FBOX"/>
    <property type="match status" value="1"/>
</dbReference>
<dbReference type="SMART" id="SM00992">
    <property type="entry name" value="YccV-like"/>
    <property type="match status" value="1"/>
</dbReference>
<dbReference type="EMBL" id="VTPC01091068">
    <property type="protein sequence ID" value="KAF2879820.1"/>
    <property type="molecule type" value="Genomic_DNA"/>
</dbReference>
<dbReference type="PANTHER" id="PTHR31350:SF21">
    <property type="entry name" value="F-BOX ONLY PROTEIN 21"/>
    <property type="match status" value="1"/>
</dbReference>
<gene>
    <name evidence="3" type="ORF">ILUMI_26347</name>
</gene>
<name>A0A8K0C9Y2_IGNLU</name>
<keyword evidence="4" id="KW-1185">Reference proteome</keyword>
<evidence type="ECO:0000259" key="1">
    <source>
        <dbReference type="SMART" id="SM00256"/>
    </source>
</evidence>
<evidence type="ECO:0000313" key="3">
    <source>
        <dbReference type="EMBL" id="KAF2879820.1"/>
    </source>
</evidence>
<protein>
    <recommendedName>
        <fullName evidence="5">Hemimethylated DNA-binding domain-containing protein</fullName>
    </recommendedName>
</protein>
<evidence type="ECO:0008006" key="5">
    <source>
        <dbReference type="Google" id="ProtNLM"/>
    </source>
</evidence>
<dbReference type="PANTHER" id="PTHR31350">
    <property type="entry name" value="SI:DKEY-261L7.2"/>
    <property type="match status" value="1"/>
</dbReference>
<reference evidence="3" key="1">
    <citation type="submission" date="2019-08" db="EMBL/GenBank/DDBJ databases">
        <title>The genome of the North American firefly Photinus pyralis.</title>
        <authorList>
            <consortium name="Photinus pyralis genome working group"/>
            <person name="Fallon T.R."/>
            <person name="Sander Lower S.E."/>
            <person name="Weng J.-K."/>
        </authorList>
    </citation>
    <scope>NUCLEOTIDE SEQUENCE</scope>
    <source>
        <strain evidence="3">TRF0915ILg1</strain>
        <tissue evidence="3">Whole body</tissue>
    </source>
</reference>
<dbReference type="GO" id="GO:0003677">
    <property type="term" value="F:DNA binding"/>
    <property type="evidence" value="ECO:0007669"/>
    <property type="project" value="InterPro"/>
</dbReference>
<comment type="caution">
    <text evidence="3">The sequence shown here is derived from an EMBL/GenBank/DDBJ whole genome shotgun (WGS) entry which is preliminary data.</text>
</comment>
<dbReference type="Proteomes" id="UP000801492">
    <property type="component" value="Unassembled WGS sequence"/>
</dbReference>